<dbReference type="Pfam" id="PF00198">
    <property type="entry name" value="2-oxoacid_dh"/>
    <property type="match status" value="2"/>
</dbReference>
<dbReference type="GO" id="GO:0016746">
    <property type="term" value="F:acyltransferase activity"/>
    <property type="evidence" value="ECO:0007669"/>
    <property type="project" value="UniProtKB-KW"/>
</dbReference>
<dbReference type="OrthoDB" id="196858at2759"/>
<dbReference type="RefSeq" id="XP_004353739.1">
    <property type="nucleotide sequence ID" value="XM_004353687.1"/>
</dbReference>
<protein>
    <submittedName>
        <fullName evidence="3">2oxo acid dehydrogenase acyltransferase catalytic subunit</fullName>
    </submittedName>
</protein>
<gene>
    <name evidence="3" type="ORF">ACA1_376960</name>
</gene>
<dbReference type="OMA" id="RRCPDAN"/>
<reference evidence="3 4" key="1">
    <citation type="journal article" date="2013" name="Genome Biol.">
        <title>Genome of Acanthamoeba castellanii highlights extensive lateral gene transfer and early evolution of tyrosine kinase signaling.</title>
        <authorList>
            <person name="Clarke M."/>
            <person name="Lohan A.J."/>
            <person name="Liu B."/>
            <person name="Lagkouvardos I."/>
            <person name="Roy S."/>
            <person name="Zafar N."/>
            <person name="Bertelli C."/>
            <person name="Schilde C."/>
            <person name="Kianianmomeni A."/>
            <person name="Burglin T.R."/>
            <person name="Frech C."/>
            <person name="Turcotte B."/>
            <person name="Kopec K.O."/>
            <person name="Synnott J.M."/>
            <person name="Choo C."/>
            <person name="Paponov I."/>
            <person name="Finkler A."/>
            <person name="Soon Heng Tan C."/>
            <person name="Hutchins A.P."/>
            <person name="Weinmeier T."/>
            <person name="Rattei T."/>
            <person name="Chu J.S."/>
            <person name="Gimenez G."/>
            <person name="Irimia M."/>
            <person name="Rigden D.J."/>
            <person name="Fitzpatrick D.A."/>
            <person name="Lorenzo-Morales J."/>
            <person name="Bateman A."/>
            <person name="Chiu C.H."/>
            <person name="Tang P."/>
            <person name="Hegemann P."/>
            <person name="Fromm H."/>
            <person name="Raoult D."/>
            <person name="Greub G."/>
            <person name="Miranda-Saavedra D."/>
            <person name="Chen N."/>
            <person name="Nash P."/>
            <person name="Ginger M.L."/>
            <person name="Horn M."/>
            <person name="Schaap P."/>
            <person name="Caler L."/>
            <person name="Loftus B."/>
        </authorList>
    </citation>
    <scope>NUCLEOTIDE SEQUENCE [LARGE SCALE GENOMIC DNA]</scope>
    <source>
        <strain evidence="3 4">Neff</strain>
    </source>
</reference>
<feature type="domain" description="2-oxoacid dehydrogenase acyltransferase catalytic" evidence="2">
    <location>
        <begin position="65"/>
        <end position="161"/>
    </location>
</feature>
<evidence type="ECO:0000256" key="1">
    <source>
        <dbReference type="SAM" id="Phobius"/>
    </source>
</evidence>
<dbReference type="InterPro" id="IPR023213">
    <property type="entry name" value="CAT-like_dom_sf"/>
</dbReference>
<name>L8HIK0_ACACF</name>
<dbReference type="EMBL" id="KB007836">
    <property type="protein sequence ID" value="ELR24211.1"/>
    <property type="molecule type" value="Genomic_DNA"/>
</dbReference>
<dbReference type="AlphaFoldDB" id="L8HIK0"/>
<keyword evidence="1" id="KW-0812">Transmembrane</keyword>
<proteinExistence type="predicted"/>
<evidence type="ECO:0000313" key="4">
    <source>
        <dbReference type="Proteomes" id="UP000011083"/>
    </source>
</evidence>
<feature type="domain" description="2-oxoacid dehydrogenase acyltransferase catalytic" evidence="2">
    <location>
        <begin position="209"/>
        <end position="292"/>
    </location>
</feature>
<dbReference type="VEuPathDB" id="AmoebaDB:ACA1_376960"/>
<dbReference type="PANTHER" id="PTHR23151">
    <property type="entry name" value="DIHYDROLIPOAMIDE ACETYL/SUCCINYL-TRANSFERASE-RELATED"/>
    <property type="match status" value="1"/>
</dbReference>
<keyword evidence="3" id="KW-0012">Acyltransferase</keyword>
<keyword evidence="1" id="KW-1133">Transmembrane helix</keyword>
<dbReference type="STRING" id="1257118.L8HIK0"/>
<keyword evidence="1" id="KW-0472">Membrane</keyword>
<dbReference type="GO" id="GO:0045254">
    <property type="term" value="C:pyruvate dehydrogenase complex"/>
    <property type="evidence" value="ECO:0007669"/>
    <property type="project" value="InterPro"/>
</dbReference>
<dbReference type="Gene3D" id="3.30.559.10">
    <property type="entry name" value="Chloramphenicol acetyltransferase-like domain"/>
    <property type="match status" value="1"/>
</dbReference>
<dbReference type="PANTHER" id="PTHR23151:SF90">
    <property type="entry name" value="DIHYDROLIPOYLLYSINE-RESIDUE ACETYLTRANSFERASE COMPONENT OF PYRUVATE DEHYDROGENASE COMPLEX, MITOCHONDRIAL-RELATED"/>
    <property type="match status" value="1"/>
</dbReference>
<feature type="transmembrane region" description="Helical" evidence="1">
    <location>
        <begin position="30"/>
        <end position="48"/>
    </location>
</feature>
<evidence type="ECO:0000313" key="3">
    <source>
        <dbReference type="EMBL" id="ELR24211.1"/>
    </source>
</evidence>
<dbReference type="GeneID" id="14925222"/>
<accession>L8HIK0</accession>
<keyword evidence="3" id="KW-0808">Transferase</keyword>
<keyword evidence="4" id="KW-1185">Reference proteome</keyword>
<dbReference type="InterPro" id="IPR001078">
    <property type="entry name" value="2-oxoacid_DH_actylTfrase"/>
</dbReference>
<dbReference type="SUPFAM" id="SSF52777">
    <property type="entry name" value="CoA-dependent acyltransferases"/>
    <property type="match status" value="1"/>
</dbReference>
<organism evidence="3 4">
    <name type="scientific">Acanthamoeba castellanii (strain ATCC 30010 / Neff)</name>
    <dbReference type="NCBI Taxonomy" id="1257118"/>
    <lineage>
        <taxon>Eukaryota</taxon>
        <taxon>Amoebozoa</taxon>
        <taxon>Discosea</taxon>
        <taxon>Longamoebia</taxon>
        <taxon>Centramoebida</taxon>
        <taxon>Acanthamoebidae</taxon>
        <taxon>Acanthamoeba</taxon>
    </lineage>
</organism>
<sequence>MHQSNLRLVLAGLAVYAVWGTPQATLVYLVLGLLFAFWFWWASAGMPIRRKARSIHAKISLDATKVQKYIDEKRKTTRQHITITHVVGKALGLALRNAPGLNGRIVFDRFLPFKTIDISFLAMVEGGKNLAKVKVSNIDKKGVDQVATELDAGSQRLRKGTDENFKKSMGPLKLLPTWLIRLVVNTAAYAAGALGLSIPALGVEPHPFGSCIITSVGMLGVDEAFAPFTPFARVPLLVLIGAIHEGVKVEDGETKVTKKLKLCCTIDHRFLDGAQGGAMAKVLRDVFDNPSMLDQE</sequence>
<dbReference type="GO" id="GO:0006086">
    <property type="term" value="P:pyruvate decarboxylation to acetyl-CoA"/>
    <property type="evidence" value="ECO:0007669"/>
    <property type="project" value="InterPro"/>
</dbReference>
<dbReference type="InterPro" id="IPR045257">
    <property type="entry name" value="E2/Pdx1"/>
</dbReference>
<evidence type="ECO:0000259" key="2">
    <source>
        <dbReference type="Pfam" id="PF00198"/>
    </source>
</evidence>
<dbReference type="KEGG" id="acan:ACA1_376960"/>
<dbReference type="Proteomes" id="UP000011083">
    <property type="component" value="Unassembled WGS sequence"/>
</dbReference>